<dbReference type="AlphaFoldDB" id="A0A0B6ZRM0"/>
<organism evidence="1">
    <name type="scientific">Arion vulgaris</name>
    <dbReference type="NCBI Taxonomy" id="1028688"/>
    <lineage>
        <taxon>Eukaryota</taxon>
        <taxon>Metazoa</taxon>
        <taxon>Spiralia</taxon>
        <taxon>Lophotrochozoa</taxon>
        <taxon>Mollusca</taxon>
        <taxon>Gastropoda</taxon>
        <taxon>Heterobranchia</taxon>
        <taxon>Euthyneura</taxon>
        <taxon>Panpulmonata</taxon>
        <taxon>Eupulmonata</taxon>
        <taxon>Stylommatophora</taxon>
        <taxon>Helicina</taxon>
        <taxon>Arionoidea</taxon>
        <taxon>Arionidae</taxon>
        <taxon>Arion</taxon>
    </lineage>
</organism>
<proteinExistence type="predicted"/>
<feature type="non-terminal residue" evidence="1">
    <location>
        <position position="1"/>
    </location>
</feature>
<name>A0A0B6ZRM0_9EUPU</name>
<dbReference type="EMBL" id="HACG01024137">
    <property type="protein sequence ID" value="CEK71002.1"/>
    <property type="molecule type" value="Transcribed_RNA"/>
</dbReference>
<evidence type="ECO:0000313" key="1">
    <source>
        <dbReference type="EMBL" id="CEK71002.1"/>
    </source>
</evidence>
<gene>
    <name evidence="1" type="primary">ORF76521</name>
</gene>
<accession>A0A0B6ZRM0</accession>
<reference evidence="1" key="1">
    <citation type="submission" date="2014-12" db="EMBL/GenBank/DDBJ databases">
        <title>Insight into the proteome of Arion vulgaris.</title>
        <authorList>
            <person name="Aradska J."/>
            <person name="Bulat T."/>
            <person name="Smidak R."/>
            <person name="Sarate P."/>
            <person name="Gangsoo J."/>
            <person name="Sialana F."/>
            <person name="Bilban M."/>
            <person name="Lubec G."/>
        </authorList>
    </citation>
    <scope>NUCLEOTIDE SEQUENCE</scope>
    <source>
        <tissue evidence="1">Skin</tissue>
    </source>
</reference>
<sequence length="111" mass="12567">EEEEDCKNKAHMNINREVVVGPYNTMSGSISDFIINSYILLSQALSIPTSTRLAFRRHIAQIILTTAGLVSRRHTAQTILPNYIDLPSRRHTAEIILTTSRLVSRRHIAEI</sequence>
<protein>
    <submittedName>
        <fullName evidence="1">Uncharacterized protein</fullName>
    </submittedName>
</protein>
<feature type="non-terminal residue" evidence="1">
    <location>
        <position position="111"/>
    </location>
</feature>